<sequence length="380" mass="41649">MTRPEKPDLPGPLRTLFVTASIGSGHHQAQLAVQQALQERGVPLETRQGDAVAYLGPTERIWTVDLYAFELRYAPWLYAWFYHGTDHDRPFSLIVSFCRWVGLRGMQRDLEQTRPELVVSSYWSSVPLADTVRRRTGQSFVNALVVTDYRAHRHWIRPEAELTMVASDETARQMVARGADPAKVVVTGIPIHARFRGLIGADKAALRAKHGLRSDVPLLLVSGGGNGDYRALGPLLAELSNLGRRVQVLLLAGARGRGVKQSGGATIHHLGHTTDFPELLAASDLVVGKAGGLTVAEATALGVPMVVFGPIPGQEEHNADFLERHDAGVWVRERRDLRGTVLRALDAEEHERMSRCARAVGRPDAADRVAAALLRHLGRA</sequence>
<reference evidence="8" key="1">
    <citation type="journal article" date="2019" name="Int. J. Syst. Evol. Microbiol.">
        <title>The Global Catalogue of Microorganisms (GCM) 10K type strain sequencing project: providing services to taxonomists for standard genome sequencing and annotation.</title>
        <authorList>
            <consortium name="The Broad Institute Genomics Platform"/>
            <consortium name="The Broad Institute Genome Sequencing Center for Infectious Disease"/>
            <person name="Wu L."/>
            <person name="Ma J."/>
        </authorList>
    </citation>
    <scope>NUCLEOTIDE SEQUENCE [LARGE SCALE GENOMIC DNA]</scope>
    <source>
        <strain evidence="8">JCM 30331</strain>
    </source>
</reference>
<dbReference type="Pfam" id="PF04101">
    <property type="entry name" value="Glyco_tran_28_C"/>
    <property type="match status" value="1"/>
</dbReference>
<comment type="subcellular location">
    <subcellularLocation>
        <location evidence="1">Membrane</location>
    </subcellularLocation>
</comment>
<evidence type="ECO:0000256" key="2">
    <source>
        <dbReference type="ARBA" id="ARBA00006962"/>
    </source>
</evidence>
<evidence type="ECO:0000256" key="3">
    <source>
        <dbReference type="ARBA" id="ARBA00022676"/>
    </source>
</evidence>
<organism evidence="7 8">
    <name type="scientific">Deinococcus malanensis</name>
    <dbReference type="NCBI Taxonomy" id="1706855"/>
    <lineage>
        <taxon>Bacteria</taxon>
        <taxon>Thermotogati</taxon>
        <taxon>Deinococcota</taxon>
        <taxon>Deinococci</taxon>
        <taxon>Deinococcales</taxon>
        <taxon>Deinococcaceae</taxon>
        <taxon>Deinococcus</taxon>
    </lineage>
</organism>
<dbReference type="Gene3D" id="3.40.50.2000">
    <property type="entry name" value="Glycogen Phosphorylase B"/>
    <property type="match status" value="1"/>
</dbReference>
<evidence type="ECO:0000259" key="6">
    <source>
        <dbReference type="Pfam" id="PF06925"/>
    </source>
</evidence>
<dbReference type="InterPro" id="IPR050519">
    <property type="entry name" value="Glycosyltransf_28_UgtP"/>
</dbReference>
<evidence type="ECO:0000313" key="7">
    <source>
        <dbReference type="EMBL" id="GGK32953.1"/>
    </source>
</evidence>
<keyword evidence="8" id="KW-1185">Reference proteome</keyword>
<feature type="domain" description="Diacylglycerol glucosyltransferase N-terminal" evidence="6">
    <location>
        <begin position="26"/>
        <end position="191"/>
    </location>
</feature>
<dbReference type="PANTHER" id="PTHR43025:SF3">
    <property type="entry name" value="MONOGALACTOSYLDIACYLGLYCEROL SYNTHASE 1, CHLOROPLASTIC"/>
    <property type="match status" value="1"/>
</dbReference>
<evidence type="ECO:0000256" key="4">
    <source>
        <dbReference type="ARBA" id="ARBA00022679"/>
    </source>
</evidence>
<evidence type="ECO:0000256" key="1">
    <source>
        <dbReference type="ARBA" id="ARBA00004370"/>
    </source>
</evidence>
<evidence type="ECO:0000313" key="8">
    <source>
        <dbReference type="Proteomes" id="UP000647587"/>
    </source>
</evidence>
<comment type="similarity">
    <text evidence="2">Belongs to the glycosyltransferase 28 family.</text>
</comment>
<feature type="domain" description="Glycosyl transferase family 28 C-terminal" evidence="5">
    <location>
        <begin position="265"/>
        <end position="368"/>
    </location>
</feature>
<evidence type="ECO:0000259" key="5">
    <source>
        <dbReference type="Pfam" id="PF04101"/>
    </source>
</evidence>
<keyword evidence="4" id="KW-0808">Transferase</keyword>
<dbReference type="SUPFAM" id="SSF53756">
    <property type="entry name" value="UDP-Glycosyltransferase/glycogen phosphorylase"/>
    <property type="match status" value="1"/>
</dbReference>
<proteinExistence type="inferred from homology"/>
<comment type="caution">
    <text evidence="7">The sequence shown here is derived from an EMBL/GenBank/DDBJ whole genome shotgun (WGS) entry which is preliminary data.</text>
</comment>
<name>A0ABQ2F1J0_9DEIO</name>
<dbReference type="InterPro" id="IPR007235">
    <property type="entry name" value="Glyco_trans_28_C"/>
</dbReference>
<dbReference type="RefSeq" id="WP_229780817.1">
    <property type="nucleotide sequence ID" value="NZ_BMPP01000012.1"/>
</dbReference>
<gene>
    <name evidence="7" type="ORF">GCM10008955_28700</name>
</gene>
<dbReference type="Pfam" id="PF06925">
    <property type="entry name" value="MGDG_synth"/>
    <property type="match status" value="1"/>
</dbReference>
<accession>A0ABQ2F1J0</accession>
<keyword evidence="3" id="KW-0328">Glycosyltransferase</keyword>
<dbReference type="InterPro" id="IPR009695">
    <property type="entry name" value="Diacylglyc_glucosyltr_N"/>
</dbReference>
<dbReference type="Proteomes" id="UP000647587">
    <property type="component" value="Unassembled WGS sequence"/>
</dbReference>
<protein>
    <submittedName>
        <fullName evidence="7">Cell wall synthesis protein</fullName>
    </submittedName>
</protein>
<dbReference type="PANTHER" id="PTHR43025">
    <property type="entry name" value="MONOGALACTOSYLDIACYLGLYCEROL SYNTHASE"/>
    <property type="match status" value="1"/>
</dbReference>
<dbReference type="EMBL" id="BMPP01000012">
    <property type="protein sequence ID" value="GGK32953.1"/>
    <property type="molecule type" value="Genomic_DNA"/>
</dbReference>